<dbReference type="EC" id="2.7.7.59" evidence="8"/>
<dbReference type="CDD" id="cd04899">
    <property type="entry name" value="ACT_ACR-UUR-like_2"/>
    <property type="match status" value="1"/>
</dbReference>
<dbReference type="SUPFAM" id="SSF81593">
    <property type="entry name" value="Nucleotidyltransferase substrate binding subunit/domain"/>
    <property type="match status" value="1"/>
</dbReference>
<evidence type="ECO:0000259" key="9">
    <source>
        <dbReference type="PROSITE" id="PS51671"/>
    </source>
</evidence>
<evidence type="ECO:0000313" key="12">
    <source>
        <dbReference type="Proteomes" id="UP000287908"/>
    </source>
</evidence>
<comment type="caution">
    <text evidence="11">The sequence shown here is derived from an EMBL/GenBank/DDBJ whole genome shotgun (WGS) entry which is preliminary data.</text>
</comment>
<dbReference type="GO" id="GO:0008773">
    <property type="term" value="F:[protein-PII] uridylyltransferase activity"/>
    <property type="evidence" value="ECO:0007669"/>
    <property type="project" value="UniProtKB-UniRule"/>
</dbReference>
<feature type="region of interest" description="Uridylyltransferase" evidence="8">
    <location>
        <begin position="1"/>
        <end position="341"/>
    </location>
</feature>
<protein>
    <recommendedName>
        <fullName evidence="8">Bifunctional uridylyltransferase/uridylyl-removing enzyme</fullName>
        <shortName evidence="8">UTase/UR</shortName>
    </recommendedName>
    <alternativeName>
        <fullName evidence="8">Bifunctional [protein-PII] modification enzyme</fullName>
    </alternativeName>
    <alternativeName>
        <fullName evidence="8">Bifunctional nitrogen sensor protein</fullName>
    </alternativeName>
    <domain>
        <recommendedName>
            <fullName evidence="8">[Protein-PII] uridylyltransferase</fullName>
            <shortName evidence="8">PII uridylyltransferase</shortName>
            <shortName evidence="8">UTase</shortName>
            <ecNumber evidence="8">2.7.7.59</ecNumber>
        </recommendedName>
    </domain>
    <domain>
        <recommendedName>
            <fullName evidence="8">[Protein-PII]-UMP uridylyl-removing enzyme</fullName>
            <shortName evidence="8">UR</shortName>
            <ecNumber evidence="8">3.1.4.-</ecNumber>
        </recommendedName>
    </domain>
</protein>
<dbReference type="InterPro" id="IPR043519">
    <property type="entry name" value="NT_sf"/>
</dbReference>
<comment type="catalytic activity">
    <reaction evidence="7">
        <text>guanosine 3',5'-bis(diphosphate) + H2O = GDP + diphosphate + H(+)</text>
        <dbReference type="Rhea" id="RHEA:14253"/>
        <dbReference type="ChEBI" id="CHEBI:15377"/>
        <dbReference type="ChEBI" id="CHEBI:15378"/>
        <dbReference type="ChEBI" id="CHEBI:33019"/>
        <dbReference type="ChEBI" id="CHEBI:58189"/>
        <dbReference type="ChEBI" id="CHEBI:77828"/>
        <dbReference type="EC" id="3.1.7.2"/>
    </reaction>
</comment>
<feature type="domain" description="ACT" evidence="9">
    <location>
        <begin position="810"/>
        <end position="880"/>
    </location>
</feature>
<dbReference type="CDD" id="cd04900">
    <property type="entry name" value="ACT_UUR-like_1"/>
    <property type="match status" value="1"/>
</dbReference>
<proteinExistence type="inferred from homology"/>
<dbReference type="GO" id="GO:0006808">
    <property type="term" value="P:regulation of nitrogen utilization"/>
    <property type="evidence" value="ECO:0007669"/>
    <property type="project" value="UniProtKB-UniRule"/>
</dbReference>
<dbReference type="AlphaFoldDB" id="A0A432ZHB9"/>
<dbReference type="SUPFAM" id="SSF81301">
    <property type="entry name" value="Nucleotidyltransferase"/>
    <property type="match status" value="1"/>
</dbReference>
<evidence type="ECO:0000313" key="11">
    <source>
        <dbReference type="EMBL" id="RUO77329.1"/>
    </source>
</evidence>
<organism evidence="11 12">
    <name type="scientific">Idiomarina seosinensis</name>
    <dbReference type="NCBI Taxonomy" id="281739"/>
    <lineage>
        <taxon>Bacteria</taxon>
        <taxon>Pseudomonadati</taxon>
        <taxon>Pseudomonadota</taxon>
        <taxon>Gammaproteobacteria</taxon>
        <taxon>Alteromonadales</taxon>
        <taxon>Idiomarinaceae</taxon>
        <taxon>Idiomarina</taxon>
    </lineage>
</organism>
<dbReference type="SUPFAM" id="SSF109604">
    <property type="entry name" value="HD-domain/PDEase-like"/>
    <property type="match status" value="1"/>
</dbReference>
<gene>
    <name evidence="8" type="primary">glnD</name>
    <name evidence="11" type="ORF">CWI81_02270</name>
</gene>
<evidence type="ECO:0000256" key="4">
    <source>
        <dbReference type="ARBA" id="ARBA00022801"/>
    </source>
</evidence>
<dbReference type="SUPFAM" id="SSF55021">
    <property type="entry name" value="ACT-like"/>
    <property type="match status" value="1"/>
</dbReference>
<keyword evidence="5 8" id="KW-0460">Magnesium</keyword>
<keyword evidence="6 8" id="KW-0511">Multifunctional enzyme</keyword>
<dbReference type="InterPro" id="IPR010043">
    <property type="entry name" value="UTase/UR"/>
</dbReference>
<dbReference type="Pfam" id="PF01966">
    <property type="entry name" value="HD"/>
    <property type="match status" value="1"/>
</dbReference>
<dbReference type="InterPro" id="IPR002912">
    <property type="entry name" value="ACT_dom"/>
</dbReference>
<dbReference type="Proteomes" id="UP000287908">
    <property type="component" value="Unassembled WGS sequence"/>
</dbReference>
<dbReference type="InterPro" id="IPR003607">
    <property type="entry name" value="HD/PDEase_dom"/>
</dbReference>
<comment type="activity regulation">
    <text evidence="8">Uridylyltransferase (UTase) activity is inhibited by glutamine, while glutamine activates uridylyl-removing (UR) activity.</text>
</comment>
<evidence type="ECO:0000259" key="10">
    <source>
        <dbReference type="PROSITE" id="PS51831"/>
    </source>
</evidence>
<dbReference type="GO" id="GO:0008081">
    <property type="term" value="F:phosphoric diester hydrolase activity"/>
    <property type="evidence" value="ECO:0007669"/>
    <property type="project" value="UniProtKB-UniRule"/>
</dbReference>
<comment type="catalytic activity">
    <reaction evidence="8">
        <text>[protein-PII]-L-tyrosine + UTP = [protein-PII]-uridylyl-L-tyrosine + diphosphate</text>
        <dbReference type="Rhea" id="RHEA:13673"/>
        <dbReference type="Rhea" id="RHEA-COMP:12147"/>
        <dbReference type="Rhea" id="RHEA-COMP:12148"/>
        <dbReference type="ChEBI" id="CHEBI:33019"/>
        <dbReference type="ChEBI" id="CHEBI:46398"/>
        <dbReference type="ChEBI" id="CHEBI:46858"/>
        <dbReference type="ChEBI" id="CHEBI:90602"/>
        <dbReference type="EC" id="2.7.7.59"/>
    </reaction>
</comment>
<sequence>MVFDVVPETLTQEDFYSQWPKASEAPCRETYQELLERYRQWSEQQFITADIDELVNHRSTFFDQLLERLWQQFELNKETVALVAVGGYGRQSLHPGSDIDLLLLDDSQSASAASKLTDFLTFLWDLHLDIGHAVRTVNDCFVQAADDITIATNLIEARFLAGDETTFQRFQQQLVSDFPWSSRDFYQAKLDEQKQRHQQYHGTSYNLEPNIKSSPGGLRDIQTIGWIAKRHFQTHSDESLVEYGYMTADEFVELRDCMNWLWRIRFALHLEVGKREDRLLFDFQPGVAVRLGYGNEGKASVELMMKDYFKVVLRVSELNQMLLQFFQQAILGAQDLLDSTNLDDDFAVTGEMLTARHDQVFDNRNNMIKAFVLIAQHPEITGIQSHTIRLLRNARAQLNEPLSYDAQCRELFCQLIEHPRGCGRAFALMHHHSVMASYLPQWQQIVGQMQFDLFHAYTVDEHTYRLVRNLYRFSDHDHQGEFPLCEQLVESMQRRYCLYLAGIFHDIAKGRGGDHSELGAMDARNFCNQHGYKDDDAELVAWLVNHHLTMSVTAQKRDIHDPEVIQAFANKMQTRERLDYLYCLTVADIRATNSSLWNNWKATLLEELYNATRYLLEQNSNTPTLDVRKKIQQNKASAMALLLSAGFDEKEINALWGRFTADYFFRHTAEQISWHSQHILNLSTEQLPLILIGDENNYGTTELFIYHHEESHLFASVAGVLDCQQLSILDAQILATRDGYVMDTFVLLQRDGKPLTDPQRIEEVKQQLLDVMHKRQSVPKNERPLSRRMKNFEVKTRVKFVTSKHQRRTTFELTTLDRPGLVAKLAAILQRLNVIVLAAKITTIGEQAEDLFIVSTTDNEALSDAEKEILKTQIIEQLDY</sequence>
<keyword evidence="4 8" id="KW-0378">Hydrolase</keyword>
<dbReference type="EC" id="3.1.4.-" evidence="8"/>
<dbReference type="Pfam" id="PF01842">
    <property type="entry name" value="ACT"/>
    <property type="match status" value="1"/>
</dbReference>
<comment type="similarity">
    <text evidence="8">Belongs to the GlnD family.</text>
</comment>
<dbReference type="NCBIfam" id="TIGR01693">
    <property type="entry name" value="UTase_glnD"/>
    <property type="match status" value="1"/>
</dbReference>
<dbReference type="HAMAP" id="MF_00277">
    <property type="entry name" value="PII_uridylyl_transf"/>
    <property type="match status" value="1"/>
</dbReference>
<evidence type="ECO:0000256" key="7">
    <source>
        <dbReference type="ARBA" id="ARBA00047968"/>
    </source>
</evidence>
<dbReference type="RefSeq" id="WP_126783602.1">
    <property type="nucleotide sequence ID" value="NZ_PIQF01000001.1"/>
</dbReference>
<dbReference type="EMBL" id="PIQF01000001">
    <property type="protein sequence ID" value="RUO77329.1"/>
    <property type="molecule type" value="Genomic_DNA"/>
</dbReference>
<accession>A0A432ZHB9</accession>
<dbReference type="PROSITE" id="PS51831">
    <property type="entry name" value="HD"/>
    <property type="match status" value="1"/>
</dbReference>
<dbReference type="PANTHER" id="PTHR47320">
    <property type="entry name" value="BIFUNCTIONAL URIDYLYLTRANSFERASE/URIDYLYL-REMOVING ENZYME"/>
    <property type="match status" value="1"/>
</dbReference>
<evidence type="ECO:0000256" key="6">
    <source>
        <dbReference type="ARBA" id="ARBA00023268"/>
    </source>
</evidence>
<comment type="cofactor">
    <cofactor evidence="8">
        <name>Mg(2+)</name>
        <dbReference type="ChEBI" id="CHEBI:18420"/>
    </cofactor>
</comment>
<reference evidence="11 12" key="1">
    <citation type="journal article" date="2011" name="Front. Microbiol.">
        <title>Genomic signatures of strain selection and enhancement in Bacillus atrophaeus var. globigii, a historical biowarfare simulant.</title>
        <authorList>
            <person name="Gibbons H.S."/>
            <person name="Broomall S.M."/>
            <person name="McNew L.A."/>
            <person name="Daligault H."/>
            <person name="Chapman C."/>
            <person name="Bruce D."/>
            <person name="Karavis M."/>
            <person name="Krepps M."/>
            <person name="McGregor P.A."/>
            <person name="Hong C."/>
            <person name="Park K.H."/>
            <person name="Akmal A."/>
            <person name="Feldman A."/>
            <person name="Lin J.S."/>
            <person name="Chang W.E."/>
            <person name="Higgs B.W."/>
            <person name="Demirev P."/>
            <person name="Lindquist J."/>
            <person name="Liem A."/>
            <person name="Fochler E."/>
            <person name="Read T.D."/>
            <person name="Tapia R."/>
            <person name="Johnson S."/>
            <person name="Bishop-Lilly K.A."/>
            <person name="Detter C."/>
            <person name="Han C."/>
            <person name="Sozhamannan S."/>
            <person name="Rosenzweig C.N."/>
            <person name="Skowronski E.W."/>
        </authorList>
    </citation>
    <scope>NUCLEOTIDE SEQUENCE [LARGE SCALE GENOMIC DNA]</scope>
    <source>
        <strain evidence="11 12">CL-SP19</strain>
    </source>
</reference>
<dbReference type="InterPro" id="IPR045865">
    <property type="entry name" value="ACT-like_dom_sf"/>
</dbReference>
<name>A0A432ZHB9_9GAMM</name>
<dbReference type="NCBIfam" id="NF002487">
    <property type="entry name" value="PRK01759.1"/>
    <property type="match status" value="1"/>
</dbReference>
<comment type="function">
    <text evidence="8">Modifies, by uridylylation and deuridylylation, the PII regulatory proteins (GlnB and homologs), in response to the nitrogen status of the cell that GlnD senses through the glutamine level. Under low glutamine levels, catalyzes the conversion of the PII proteins and UTP to PII-UMP and PPi, while under higher glutamine levels, GlnD hydrolyzes PII-UMP to PII and UMP (deuridylylation). Thus, controls uridylylation state and activity of the PII proteins, and plays an important role in the regulation of nitrogen metabolism.</text>
</comment>
<dbReference type="PROSITE" id="PS51671">
    <property type="entry name" value="ACT"/>
    <property type="match status" value="2"/>
</dbReference>
<evidence type="ECO:0000256" key="1">
    <source>
        <dbReference type="ARBA" id="ARBA00022679"/>
    </source>
</evidence>
<dbReference type="CDD" id="cd00077">
    <property type="entry name" value="HDc"/>
    <property type="match status" value="1"/>
</dbReference>
<keyword evidence="1 8" id="KW-0808">Transferase</keyword>
<evidence type="ECO:0000256" key="2">
    <source>
        <dbReference type="ARBA" id="ARBA00022695"/>
    </source>
</evidence>
<keyword evidence="12" id="KW-1185">Reference proteome</keyword>
<evidence type="ECO:0000256" key="8">
    <source>
        <dbReference type="HAMAP-Rule" id="MF_00277"/>
    </source>
</evidence>
<dbReference type="Gene3D" id="1.10.3210.10">
    <property type="entry name" value="Hypothetical protein af1432"/>
    <property type="match status" value="1"/>
</dbReference>
<feature type="domain" description="HD" evidence="10">
    <location>
        <begin position="459"/>
        <end position="581"/>
    </location>
</feature>
<feature type="domain" description="ACT" evidence="9">
    <location>
        <begin position="702"/>
        <end position="783"/>
    </location>
</feature>
<comment type="catalytic activity">
    <reaction evidence="8">
        <text>[protein-PII]-uridylyl-L-tyrosine + H2O = [protein-PII]-L-tyrosine + UMP + H(+)</text>
        <dbReference type="Rhea" id="RHEA:48600"/>
        <dbReference type="Rhea" id="RHEA-COMP:12147"/>
        <dbReference type="Rhea" id="RHEA-COMP:12148"/>
        <dbReference type="ChEBI" id="CHEBI:15377"/>
        <dbReference type="ChEBI" id="CHEBI:15378"/>
        <dbReference type="ChEBI" id="CHEBI:46858"/>
        <dbReference type="ChEBI" id="CHEBI:57865"/>
        <dbReference type="ChEBI" id="CHEBI:90602"/>
    </reaction>
</comment>
<comment type="domain">
    <text evidence="8">Has four distinct domains: an N-terminal nucleotidyltransferase (NT) domain responsible for UTase activity, a central HD domain that encodes UR activity, and two C-terminal ACT domains that seem to have a role in glutamine sensing.</text>
</comment>
<dbReference type="PANTHER" id="PTHR47320:SF1">
    <property type="entry name" value="BIFUNCTIONAL URIDYLYLTRANSFERASE_URIDYLYL-REMOVING ENZYME"/>
    <property type="match status" value="1"/>
</dbReference>
<comment type="caution">
    <text evidence="8">Lacks conserved residue(s) required for the propagation of feature annotation.</text>
</comment>
<dbReference type="InterPro" id="IPR006674">
    <property type="entry name" value="HD_domain"/>
</dbReference>
<dbReference type="SMART" id="SM00471">
    <property type="entry name" value="HDc"/>
    <property type="match status" value="1"/>
</dbReference>
<dbReference type="Pfam" id="PF08335">
    <property type="entry name" value="GlnD_UR_UTase"/>
    <property type="match status" value="1"/>
</dbReference>
<evidence type="ECO:0000256" key="5">
    <source>
        <dbReference type="ARBA" id="ARBA00022842"/>
    </source>
</evidence>
<keyword evidence="3" id="KW-0677">Repeat</keyword>
<dbReference type="PIRSF" id="PIRSF006288">
    <property type="entry name" value="PII_uridyltransf"/>
    <property type="match status" value="1"/>
</dbReference>
<evidence type="ECO:0000256" key="3">
    <source>
        <dbReference type="ARBA" id="ARBA00022737"/>
    </source>
</evidence>
<dbReference type="GO" id="GO:0008893">
    <property type="term" value="F:guanosine-3',5'-bis(diphosphate) 3'-diphosphatase activity"/>
    <property type="evidence" value="ECO:0007669"/>
    <property type="project" value="UniProtKB-EC"/>
</dbReference>
<dbReference type="OrthoDB" id="9758038at2"/>
<keyword evidence="2 8" id="KW-0548">Nucleotidyltransferase</keyword>
<dbReference type="InterPro" id="IPR013546">
    <property type="entry name" value="PII_UdlTrfase/GS_AdlTrfase"/>
</dbReference>